<dbReference type="InterPro" id="IPR014756">
    <property type="entry name" value="Ig_E-set"/>
</dbReference>
<organism evidence="1 2">
    <name type="scientific">Clytia hemisphaerica</name>
    <dbReference type="NCBI Taxonomy" id="252671"/>
    <lineage>
        <taxon>Eukaryota</taxon>
        <taxon>Metazoa</taxon>
        <taxon>Cnidaria</taxon>
        <taxon>Hydrozoa</taxon>
        <taxon>Hydroidolina</taxon>
        <taxon>Leptothecata</taxon>
        <taxon>Obeliida</taxon>
        <taxon>Clytiidae</taxon>
        <taxon>Clytia</taxon>
    </lineage>
</organism>
<evidence type="ECO:0000313" key="1">
    <source>
        <dbReference type="EnsemblMetazoa" id="CLYHEMP013218.1"/>
    </source>
</evidence>
<dbReference type="PANTHER" id="PTHR16165">
    <property type="entry name" value="NXPE FAMILY MEMBER"/>
    <property type="match status" value="1"/>
</dbReference>
<dbReference type="AlphaFoldDB" id="A0A7M5WUB9"/>
<dbReference type="OrthoDB" id="5960788at2759"/>
<dbReference type="Proteomes" id="UP000594262">
    <property type="component" value="Unplaced"/>
</dbReference>
<dbReference type="GeneID" id="136804085"/>
<dbReference type="EnsemblMetazoa" id="CLYHEMT013218.1">
    <property type="protein sequence ID" value="CLYHEMP013218.1"/>
    <property type="gene ID" value="CLYHEMG013218"/>
</dbReference>
<protein>
    <submittedName>
        <fullName evidence="1">Uncharacterized protein</fullName>
    </submittedName>
</protein>
<name>A0A7M5WUB9_9CNID</name>
<dbReference type="SUPFAM" id="SSF81296">
    <property type="entry name" value="E set domains"/>
    <property type="match status" value="1"/>
</dbReference>
<keyword evidence="2" id="KW-1185">Reference proteome</keyword>
<sequence length="536" mass="62648">MTNTKNKALLFVSLCIVTYIIHNEITILDMIVDLKYTTINFFNDGHILNGYEVYSFLQSHDVRISNQVIDKTDFVPFCRHPSISDNLKSFKSHLHWKDRARNSSMLRTQANISQLHLVIYKHKTKDNYIGKLHIQTFNRRGEMKFNGGDYWRATIIGGSMRASINIQDKSDGTYTGWFPVLFPGIFSVHVVLEFSNYEGITDPPLDWFSKGSIQGRFQPDGIIGPVDQFLNEDGPISQFRITGTHFQTENTLNKELFGFDQQCDTFINTECGFWKESNFKGYRPHKIKNIPKKIMPRESKHLTKNVLSNQTKQYQNKQLDTLWIYGDSQGRRFYWSLIKYELCTKLFKKCDHTYTWTYKHFNSNSHDDRYKFTGDDFNETRILNDIKFDITRPETRSSRSVVLINFGLHIVLSVGLERGFRLFDSFIDMVKKIRVNHRPDKVPLIIWKTTTLPVLENVPSVLNSTGLRFMTKQRIDAWNSYTITAACKSDLPILAVHNHPPACPFKPVDWVHFEYQVFRKVEDELKTFLIHKYGIP</sequence>
<dbReference type="RefSeq" id="XP_066916928.1">
    <property type="nucleotide sequence ID" value="XM_067060827.1"/>
</dbReference>
<reference evidence="1" key="1">
    <citation type="submission" date="2021-01" db="UniProtKB">
        <authorList>
            <consortium name="EnsemblMetazoa"/>
        </authorList>
    </citation>
    <scope>IDENTIFICATION</scope>
</reference>
<proteinExistence type="predicted"/>
<accession>A0A7M5WUB9</accession>
<dbReference type="PANTHER" id="PTHR16165:SF5">
    <property type="entry name" value="NXPE FAMILY MEMBER 3"/>
    <property type="match status" value="1"/>
</dbReference>
<evidence type="ECO:0000313" key="2">
    <source>
        <dbReference type="Proteomes" id="UP000594262"/>
    </source>
</evidence>